<name>E3N2R9_CAERE</name>
<dbReference type="GO" id="GO:0016020">
    <property type="term" value="C:membrane"/>
    <property type="evidence" value="ECO:0007669"/>
    <property type="project" value="UniProtKB-SubCell"/>
</dbReference>
<keyword evidence="8" id="KW-1185">Reference proteome</keyword>
<dbReference type="HOGENOM" id="CLU_063305_1_0_1"/>
<feature type="transmembrane region" description="Helical" evidence="6">
    <location>
        <begin position="255"/>
        <end position="277"/>
    </location>
</feature>
<dbReference type="EMBL" id="DS268515">
    <property type="protein sequence ID" value="EFO84325.1"/>
    <property type="molecule type" value="Genomic_DNA"/>
</dbReference>
<gene>
    <name evidence="7" type="ORF">CRE_20448</name>
</gene>
<organism evidence="8">
    <name type="scientific">Caenorhabditis remanei</name>
    <name type="common">Caenorhabditis vulgaris</name>
    <dbReference type="NCBI Taxonomy" id="31234"/>
    <lineage>
        <taxon>Eukaryota</taxon>
        <taxon>Metazoa</taxon>
        <taxon>Ecdysozoa</taxon>
        <taxon>Nematoda</taxon>
        <taxon>Chromadorea</taxon>
        <taxon>Rhabditida</taxon>
        <taxon>Rhabditina</taxon>
        <taxon>Rhabditomorpha</taxon>
        <taxon>Rhabditoidea</taxon>
        <taxon>Rhabditidae</taxon>
        <taxon>Peloderinae</taxon>
        <taxon>Caenorhabditis</taxon>
    </lineage>
</organism>
<evidence type="ECO:0000256" key="6">
    <source>
        <dbReference type="SAM" id="Phobius"/>
    </source>
</evidence>
<feature type="transmembrane region" description="Helical" evidence="6">
    <location>
        <begin position="199"/>
        <end position="221"/>
    </location>
</feature>
<feature type="transmembrane region" description="Helical" evidence="6">
    <location>
        <begin position="26"/>
        <end position="53"/>
    </location>
</feature>
<keyword evidence="4 6" id="KW-1133">Transmembrane helix</keyword>
<evidence type="ECO:0000256" key="4">
    <source>
        <dbReference type="ARBA" id="ARBA00022989"/>
    </source>
</evidence>
<dbReference type="Pfam" id="PF03125">
    <property type="entry name" value="Sre"/>
    <property type="match status" value="1"/>
</dbReference>
<comment type="similarity">
    <text evidence="2">Belongs to the nematode receptor-like protein sre family.</text>
</comment>
<feature type="transmembrane region" description="Helical" evidence="6">
    <location>
        <begin position="125"/>
        <end position="149"/>
    </location>
</feature>
<feature type="transmembrane region" description="Helical" evidence="6">
    <location>
        <begin position="169"/>
        <end position="193"/>
    </location>
</feature>
<dbReference type="CTD" id="9806919"/>
<sequence>MNFRIANSSIYFFPIFLLNYQSDFNFFSFFLLIFELILYVIAGIMTVNGCLVIHKTRVFHQNMNICLCSFLMQWFELLVGKLLVMPYQKGWMVVPGNDPSRTFADLYTKNASRMAVITSFWDCPLFVIGMFLISHYIVCAILSLVVLTVERSFATYLLNDYETKTVPEIHRILLVAQQIIGALISWLSCTVMIPVEAWLILIVLVMALTFAGYTYIWYWNVRVHKIMDSRHIFSCTKYSLQARFQAKENARSLSFARTVFSLATVCISSQAIILAVQTPELLGNLAVPFFYLLELTHTAYPILFIPLILLTVPSWRKKFFDGCVTIRLIKWFLAKRSPEVGFMKPRSDSKLETDEYFKQLNRLWT</sequence>
<dbReference type="AlphaFoldDB" id="E3N2R9"/>
<protein>
    <submittedName>
        <fullName evidence="7">Uncharacterized protein</fullName>
    </submittedName>
</protein>
<dbReference type="InterPro" id="IPR004151">
    <property type="entry name" value="7TM_GPCR_serpentine_rcpt_Sre"/>
</dbReference>
<dbReference type="PANTHER" id="PTHR47631">
    <property type="entry name" value="SERPENTINE RECEPTOR, CLASS E (EPSILON)-RELATED"/>
    <property type="match status" value="1"/>
</dbReference>
<dbReference type="InParanoid" id="E3N2R9"/>
<evidence type="ECO:0000256" key="2">
    <source>
        <dbReference type="ARBA" id="ARBA00006803"/>
    </source>
</evidence>
<proteinExistence type="inferred from homology"/>
<feature type="transmembrane region" description="Helical" evidence="6">
    <location>
        <begin position="65"/>
        <end position="84"/>
    </location>
</feature>
<evidence type="ECO:0000256" key="1">
    <source>
        <dbReference type="ARBA" id="ARBA00004141"/>
    </source>
</evidence>
<dbReference type="KEGG" id="crq:GCK72_003732"/>
<keyword evidence="5 6" id="KW-0472">Membrane</keyword>
<keyword evidence="3 6" id="KW-0812">Transmembrane</keyword>
<dbReference type="GeneID" id="9806919"/>
<dbReference type="Proteomes" id="UP000008281">
    <property type="component" value="Unassembled WGS sequence"/>
</dbReference>
<evidence type="ECO:0000313" key="8">
    <source>
        <dbReference type="Proteomes" id="UP000008281"/>
    </source>
</evidence>
<reference evidence="7" key="1">
    <citation type="submission" date="2007-07" db="EMBL/GenBank/DDBJ databases">
        <title>PCAP assembly of the Caenorhabditis remanei genome.</title>
        <authorList>
            <consortium name="The Caenorhabditis remanei Sequencing Consortium"/>
            <person name="Wilson R.K."/>
        </authorList>
    </citation>
    <scope>NUCLEOTIDE SEQUENCE [LARGE SCALE GENOMIC DNA]</scope>
    <source>
        <strain evidence="7">PB4641</strain>
    </source>
</reference>
<evidence type="ECO:0000256" key="5">
    <source>
        <dbReference type="ARBA" id="ARBA00023136"/>
    </source>
</evidence>
<dbReference type="OrthoDB" id="5854674at2759"/>
<feature type="transmembrane region" description="Helical" evidence="6">
    <location>
        <begin position="289"/>
        <end position="310"/>
    </location>
</feature>
<comment type="subcellular location">
    <subcellularLocation>
        <location evidence="1">Membrane</location>
        <topology evidence="1">Multi-pass membrane protein</topology>
    </subcellularLocation>
</comment>
<dbReference type="RefSeq" id="XP_003097283.2">
    <property type="nucleotide sequence ID" value="XM_003097235.2"/>
</dbReference>
<evidence type="ECO:0000256" key="3">
    <source>
        <dbReference type="ARBA" id="ARBA00022692"/>
    </source>
</evidence>
<dbReference type="PANTHER" id="PTHR47631:SF4">
    <property type="entry name" value="SERPENTINE RECEPTOR, CLASS E (EPSILON)"/>
    <property type="match status" value="1"/>
</dbReference>
<dbReference type="GO" id="GO:0007606">
    <property type="term" value="P:sensory perception of chemical stimulus"/>
    <property type="evidence" value="ECO:0007669"/>
    <property type="project" value="InterPro"/>
</dbReference>
<evidence type="ECO:0000313" key="7">
    <source>
        <dbReference type="EMBL" id="EFO84325.1"/>
    </source>
</evidence>
<accession>E3N2R9</accession>